<dbReference type="Proteomes" id="UP001056778">
    <property type="component" value="Chromosome 3"/>
</dbReference>
<organism evidence="1 2">
    <name type="scientific">Holotrichia oblita</name>
    <name type="common">Chafer beetle</name>
    <dbReference type="NCBI Taxonomy" id="644536"/>
    <lineage>
        <taxon>Eukaryota</taxon>
        <taxon>Metazoa</taxon>
        <taxon>Ecdysozoa</taxon>
        <taxon>Arthropoda</taxon>
        <taxon>Hexapoda</taxon>
        <taxon>Insecta</taxon>
        <taxon>Pterygota</taxon>
        <taxon>Neoptera</taxon>
        <taxon>Endopterygota</taxon>
        <taxon>Coleoptera</taxon>
        <taxon>Polyphaga</taxon>
        <taxon>Scarabaeiformia</taxon>
        <taxon>Scarabaeidae</taxon>
        <taxon>Melolonthinae</taxon>
        <taxon>Holotrichia</taxon>
    </lineage>
</organism>
<accession>A0ACB9TG82</accession>
<evidence type="ECO:0000313" key="1">
    <source>
        <dbReference type="EMBL" id="KAI4465823.1"/>
    </source>
</evidence>
<sequence length="210" mass="23884">MSRSRKRNKKKHSDSSTSSSSTSPCSSPTPPSRHERKAKKRSYTPPLTNKIRSTALVRMRIENRIHIRYIMLYHFEKSWSATQSFRDLNDLFGEEIISKSQVERWFKNFKSDDTNLADEEGRGRPSNFNDQALLAAVEEDESLTTRMLAGDFNVHSTIVCRFRNNLIDLSKLSSNAAFEFLGEIPSDTGSVTSSAPSDDDLLDEELLDDE</sequence>
<protein>
    <submittedName>
        <fullName evidence="1">Mariner mos1 transposase-like protein</fullName>
    </submittedName>
</protein>
<name>A0ACB9TG82_HOLOL</name>
<reference evidence="1" key="1">
    <citation type="submission" date="2022-04" db="EMBL/GenBank/DDBJ databases">
        <title>Chromosome-scale genome assembly of Holotrichia oblita Faldermann.</title>
        <authorList>
            <person name="Rongchong L."/>
        </authorList>
    </citation>
    <scope>NUCLEOTIDE SEQUENCE</scope>
    <source>
        <strain evidence="1">81SQS9</strain>
    </source>
</reference>
<keyword evidence="2" id="KW-1185">Reference proteome</keyword>
<evidence type="ECO:0000313" key="2">
    <source>
        <dbReference type="Proteomes" id="UP001056778"/>
    </source>
</evidence>
<comment type="caution">
    <text evidence="1">The sequence shown here is derived from an EMBL/GenBank/DDBJ whole genome shotgun (WGS) entry which is preliminary data.</text>
</comment>
<proteinExistence type="predicted"/>
<gene>
    <name evidence="1" type="ORF">MML48_3g00006471</name>
</gene>
<dbReference type="EMBL" id="CM043017">
    <property type="protein sequence ID" value="KAI4465823.1"/>
    <property type="molecule type" value="Genomic_DNA"/>
</dbReference>